<name>A0A6J4GWN7_9FLAO</name>
<accession>A0A6J4GWN7</accession>
<dbReference type="Proteomes" id="UP000479938">
    <property type="component" value="Unassembled WGS sequence"/>
</dbReference>
<gene>
    <name evidence="1" type="ORF">FLA105534_04915</name>
</gene>
<reference evidence="1 2" key="1">
    <citation type="submission" date="2020-02" db="EMBL/GenBank/DDBJ databases">
        <authorList>
            <person name="Criscuolo A."/>
        </authorList>
    </citation>
    <scope>NUCLEOTIDE SEQUENCE [LARGE SCALE GENOMIC DNA]</scope>
    <source>
        <strain evidence="1">CIP105534</strain>
    </source>
</reference>
<evidence type="ECO:0000313" key="1">
    <source>
        <dbReference type="EMBL" id="CAA9203734.1"/>
    </source>
</evidence>
<organism evidence="1 2">
    <name type="scientific">Flavobacterium bizetiae</name>
    <dbReference type="NCBI Taxonomy" id="2704140"/>
    <lineage>
        <taxon>Bacteria</taxon>
        <taxon>Pseudomonadati</taxon>
        <taxon>Bacteroidota</taxon>
        <taxon>Flavobacteriia</taxon>
        <taxon>Flavobacteriales</taxon>
        <taxon>Flavobacteriaceae</taxon>
        <taxon>Flavobacterium</taxon>
    </lineage>
</organism>
<sequence length="36" mass="4522">MSYSKYVFFFQEETKRELDTNHNPRNLNLYDYFVVL</sequence>
<dbReference type="AlphaFoldDB" id="A0A6J4GWN7"/>
<protein>
    <submittedName>
        <fullName evidence="1">Uncharacterized protein</fullName>
    </submittedName>
</protein>
<dbReference type="EMBL" id="CADCSU010000231">
    <property type="protein sequence ID" value="CAA9203734.1"/>
    <property type="molecule type" value="Genomic_DNA"/>
</dbReference>
<proteinExistence type="predicted"/>
<keyword evidence="2" id="KW-1185">Reference proteome</keyword>
<evidence type="ECO:0000313" key="2">
    <source>
        <dbReference type="Proteomes" id="UP000479938"/>
    </source>
</evidence>